<keyword evidence="1" id="KW-0472">Membrane</keyword>
<evidence type="ECO:0000256" key="1">
    <source>
        <dbReference type="SAM" id="Phobius"/>
    </source>
</evidence>
<dbReference type="AlphaFoldDB" id="A0AAN9S0R4"/>
<keyword evidence="1" id="KW-1133">Transmembrane helix</keyword>
<comment type="caution">
    <text evidence="2">The sequence shown here is derived from an EMBL/GenBank/DDBJ whole genome shotgun (WGS) entry which is preliminary data.</text>
</comment>
<feature type="transmembrane region" description="Helical" evidence="1">
    <location>
        <begin position="50"/>
        <end position="72"/>
    </location>
</feature>
<evidence type="ECO:0000313" key="2">
    <source>
        <dbReference type="EMBL" id="KAK7385839.1"/>
    </source>
</evidence>
<sequence length="99" mass="11505">MWISGRSLFLGFLTLSFVLESWVVLCIIRNVVYNRQCLFRSLVLCSDTKTILYFCHLSVILTLVISISFSLLQKKIPTLVHIYCSLWQSFDLGWLHCLS</sequence>
<name>A0AAN9S0R4_PSOTE</name>
<dbReference type="Proteomes" id="UP001386955">
    <property type="component" value="Unassembled WGS sequence"/>
</dbReference>
<proteinExistence type="predicted"/>
<evidence type="ECO:0000313" key="3">
    <source>
        <dbReference type="Proteomes" id="UP001386955"/>
    </source>
</evidence>
<protein>
    <submittedName>
        <fullName evidence="2">Uncharacterized protein</fullName>
    </submittedName>
</protein>
<accession>A0AAN9S0R4</accession>
<dbReference type="EMBL" id="JAYMYS010000008">
    <property type="protein sequence ID" value="KAK7385839.1"/>
    <property type="molecule type" value="Genomic_DNA"/>
</dbReference>
<keyword evidence="3" id="KW-1185">Reference proteome</keyword>
<reference evidence="2 3" key="1">
    <citation type="submission" date="2024-01" db="EMBL/GenBank/DDBJ databases">
        <title>The genomes of 5 underutilized Papilionoideae crops provide insights into root nodulation and disease resistanc.</title>
        <authorList>
            <person name="Jiang F."/>
        </authorList>
    </citation>
    <scope>NUCLEOTIDE SEQUENCE [LARGE SCALE GENOMIC DNA]</scope>
    <source>
        <strain evidence="2">DUOXIRENSHENG_FW03</strain>
        <tissue evidence="2">Leaves</tissue>
    </source>
</reference>
<organism evidence="2 3">
    <name type="scientific">Psophocarpus tetragonolobus</name>
    <name type="common">Winged bean</name>
    <name type="synonym">Dolichos tetragonolobus</name>
    <dbReference type="NCBI Taxonomy" id="3891"/>
    <lineage>
        <taxon>Eukaryota</taxon>
        <taxon>Viridiplantae</taxon>
        <taxon>Streptophyta</taxon>
        <taxon>Embryophyta</taxon>
        <taxon>Tracheophyta</taxon>
        <taxon>Spermatophyta</taxon>
        <taxon>Magnoliopsida</taxon>
        <taxon>eudicotyledons</taxon>
        <taxon>Gunneridae</taxon>
        <taxon>Pentapetalae</taxon>
        <taxon>rosids</taxon>
        <taxon>fabids</taxon>
        <taxon>Fabales</taxon>
        <taxon>Fabaceae</taxon>
        <taxon>Papilionoideae</taxon>
        <taxon>50 kb inversion clade</taxon>
        <taxon>NPAAA clade</taxon>
        <taxon>indigoferoid/millettioid clade</taxon>
        <taxon>Phaseoleae</taxon>
        <taxon>Psophocarpus</taxon>
    </lineage>
</organism>
<gene>
    <name evidence="2" type="ORF">VNO78_31752</name>
</gene>
<keyword evidence="1" id="KW-0812">Transmembrane</keyword>